<keyword evidence="4 8" id="KW-0812">Transmembrane</keyword>
<dbReference type="GO" id="GO:0009279">
    <property type="term" value="C:cell outer membrane"/>
    <property type="evidence" value="ECO:0007669"/>
    <property type="project" value="UniProtKB-SubCell"/>
</dbReference>
<comment type="subcellular location">
    <subcellularLocation>
        <location evidence="1 8">Cell outer membrane</location>
        <topology evidence="1 8">Multi-pass membrane protein</topology>
    </subcellularLocation>
</comment>
<evidence type="ECO:0000256" key="3">
    <source>
        <dbReference type="ARBA" id="ARBA00022452"/>
    </source>
</evidence>
<sequence>MSYVEKLKLPLGVCLISIAASDIYAQNANAAGKTLEIEEVVVLGSRKPGRTAVDMPVPVDSLGADTLRQTGQTEVGRMLQSVAPSFNFSSSSISDGTDALRPATLRGLGPDQTLVLINGKRRHTSALIHVNTSVGRGTSGVDMNAVPGAAIKRIEVLRDGAAAQYGSDAIAGVINIVLSDEPEAGRIGVSYGEYSEGDGTTYNLDLSKGLALGDRGFINATLNYRDRGSTNRAGLSGECQYLAGCDANNDGTTSSGTDPDGIDEASDPREASFPRRNFRIGDAESEQLAVILNSAYQLESGELYGFVTYSDRESTSGGFYRRANQTDNNPTLADGEAFAPNGFLPLINTQIDDFSANLGYRQELSNDVTMDVSYTIGWNDFAFYISNSVNASYINELRYGQSLSDAEIRASASRAADAGELSLGLQTINLDFTQQLGAWSLAWGAELRRDDYEIKAGDEYSYFDYDTDANGASMYAADAAAGIQVFPGFQPGNELNESRDVWSLYADTEYEISDAWLASGALRYDNYDDFGGTVNFKLASSFRATDRVSFRGAASTGFRAPSMQQQYFNNISTQFVSDGMGGLTAQERGTFRNDSTVAKAIGIPELKEEESVNLSLGVVLEPVDALTITIDAYQIDIKDRIVLSGGLSSSLGDPNLTAALAAAGASSAQFFLNGADTETSGVDIVSTYAMAAGAGDLAISFAANFTETEVTKVFAGGGLATLNPSDVFSKQDISIIEEWQPKDRINLSFNYSLERFTAVLAFNRYGEYTVCEGSCTGAANRQTFSSKVLTDVNLSYRLKDDVTINVGGNNILDETPDRNRIGQSRAGTIADSNGNVFVSSPGVFQYSRRSAPFGFNGAYFFAGVVYDF</sequence>
<dbReference type="KEGG" id="zal:AZF00_15585"/>
<feature type="domain" description="TonB-dependent receptor-like beta-barrel" evidence="11">
    <location>
        <begin position="309"/>
        <end position="811"/>
    </location>
</feature>
<evidence type="ECO:0000256" key="1">
    <source>
        <dbReference type="ARBA" id="ARBA00004571"/>
    </source>
</evidence>
<dbReference type="InterPro" id="IPR000531">
    <property type="entry name" value="Beta-barrel_TonB"/>
</dbReference>
<dbReference type="STRING" id="1470434.AZF00_15585"/>
<keyword evidence="6 8" id="KW-0472">Membrane</keyword>
<evidence type="ECO:0000256" key="8">
    <source>
        <dbReference type="PROSITE-ProRule" id="PRU01360"/>
    </source>
</evidence>
<keyword evidence="3 8" id="KW-1134">Transmembrane beta strand</keyword>
<dbReference type="InterPro" id="IPR012910">
    <property type="entry name" value="Plug_dom"/>
</dbReference>
<dbReference type="CDD" id="cd01347">
    <property type="entry name" value="ligand_gated_channel"/>
    <property type="match status" value="1"/>
</dbReference>
<reference evidence="13 14" key="1">
    <citation type="submission" date="2015-12" db="EMBL/GenBank/DDBJ databases">
        <authorList>
            <person name="Shamseldin A."/>
            <person name="Moawad H."/>
            <person name="Abd El-Rahim W.M."/>
            <person name="Sadowsky M.J."/>
        </authorList>
    </citation>
    <scope>NUCLEOTIDE SEQUENCE [LARGE SCALE GENOMIC DNA]</scope>
    <source>
        <strain evidence="13 14">SM2</strain>
    </source>
</reference>
<comment type="similarity">
    <text evidence="8 9">Belongs to the TonB-dependent receptor family.</text>
</comment>
<protein>
    <submittedName>
        <fullName evidence="13">Ligand-gated channel protein</fullName>
    </submittedName>
</protein>
<evidence type="ECO:0000259" key="12">
    <source>
        <dbReference type="Pfam" id="PF07715"/>
    </source>
</evidence>
<keyword evidence="5 9" id="KW-0798">TonB box</keyword>
<dbReference type="SUPFAM" id="SSF56935">
    <property type="entry name" value="Porins"/>
    <property type="match status" value="1"/>
</dbReference>
<dbReference type="RefSeq" id="WP_008251939.1">
    <property type="nucleotide sequence ID" value="NZ_CP014544.1"/>
</dbReference>
<feature type="domain" description="TonB-dependent receptor plug" evidence="12">
    <location>
        <begin position="53"/>
        <end position="173"/>
    </location>
</feature>
<dbReference type="Gene3D" id="2.170.130.10">
    <property type="entry name" value="TonB-dependent receptor, plug domain"/>
    <property type="match status" value="1"/>
</dbReference>
<organism evidence="13 14">
    <name type="scientific">Zhongshania aliphaticivorans</name>
    <dbReference type="NCBI Taxonomy" id="1470434"/>
    <lineage>
        <taxon>Bacteria</taxon>
        <taxon>Pseudomonadati</taxon>
        <taxon>Pseudomonadota</taxon>
        <taxon>Gammaproteobacteria</taxon>
        <taxon>Cellvibrionales</taxon>
        <taxon>Spongiibacteraceae</taxon>
        <taxon>Zhongshania</taxon>
    </lineage>
</organism>
<feature type="region of interest" description="Disordered" evidence="10">
    <location>
        <begin position="250"/>
        <end position="272"/>
    </location>
</feature>
<evidence type="ECO:0000313" key="13">
    <source>
        <dbReference type="EMBL" id="AMO69630.1"/>
    </source>
</evidence>
<evidence type="ECO:0000256" key="4">
    <source>
        <dbReference type="ARBA" id="ARBA00022692"/>
    </source>
</evidence>
<accession>A0A127M8S9</accession>
<dbReference type="Pfam" id="PF07715">
    <property type="entry name" value="Plug"/>
    <property type="match status" value="1"/>
</dbReference>
<evidence type="ECO:0000256" key="10">
    <source>
        <dbReference type="SAM" id="MobiDB-lite"/>
    </source>
</evidence>
<evidence type="ECO:0000256" key="5">
    <source>
        <dbReference type="ARBA" id="ARBA00023077"/>
    </source>
</evidence>
<evidence type="ECO:0000256" key="9">
    <source>
        <dbReference type="RuleBase" id="RU003357"/>
    </source>
</evidence>
<dbReference type="InterPro" id="IPR036942">
    <property type="entry name" value="Beta-barrel_TonB_sf"/>
</dbReference>
<evidence type="ECO:0000256" key="6">
    <source>
        <dbReference type="ARBA" id="ARBA00023136"/>
    </source>
</evidence>
<evidence type="ECO:0000313" key="14">
    <source>
        <dbReference type="Proteomes" id="UP000074119"/>
    </source>
</evidence>
<dbReference type="Proteomes" id="UP000074119">
    <property type="component" value="Chromosome"/>
</dbReference>
<keyword evidence="2 8" id="KW-0813">Transport</keyword>
<proteinExistence type="inferred from homology"/>
<dbReference type="EMBL" id="CP014544">
    <property type="protein sequence ID" value="AMO69630.1"/>
    <property type="molecule type" value="Genomic_DNA"/>
</dbReference>
<dbReference type="PROSITE" id="PS52016">
    <property type="entry name" value="TONB_DEPENDENT_REC_3"/>
    <property type="match status" value="1"/>
</dbReference>
<dbReference type="AlphaFoldDB" id="A0A127M8S9"/>
<dbReference type="PANTHER" id="PTHR47234">
    <property type="match status" value="1"/>
</dbReference>
<dbReference type="Gene3D" id="2.40.170.20">
    <property type="entry name" value="TonB-dependent receptor, beta-barrel domain"/>
    <property type="match status" value="1"/>
</dbReference>
<evidence type="ECO:0000256" key="2">
    <source>
        <dbReference type="ARBA" id="ARBA00022448"/>
    </source>
</evidence>
<dbReference type="InterPro" id="IPR039426">
    <property type="entry name" value="TonB-dep_rcpt-like"/>
</dbReference>
<gene>
    <name evidence="13" type="ORF">AZF00_15585</name>
</gene>
<dbReference type="InterPro" id="IPR037066">
    <property type="entry name" value="Plug_dom_sf"/>
</dbReference>
<evidence type="ECO:0000256" key="7">
    <source>
        <dbReference type="ARBA" id="ARBA00023237"/>
    </source>
</evidence>
<dbReference type="Pfam" id="PF00593">
    <property type="entry name" value="TonB_dep_Rec_b-barrel"/>
    <property type="match status" value="1"/>
</dbReference>
<keyword evidence="7 8" id="KW-0998">Cell outer membrane</keyword>
<dbReference type="PANTHER" id="PTHR47234:SF3">
    <property type="entry name" value="SECRETIN_TONB SHORT N-TERMINAL DOMAIN-CONTAINING PROTEIN"/>
    <property type="match status" value="1"/>
</dbReference>
<evidence type="ECO:0000259" key="11">
    <source>
        <dbReference type="Pfam" id="PF00593"/>
    </source>
</evidence>
<name>A0A127M8S9_9GAMM</name>